<reference evidence="2" key="1">
    <citation type="submission" date="2019-07" db="EMBL/GenBank/DDBJ databases">
        <title>Genomic Encyclopedia of Type Strains, Phase IV (KMG-IV): sequencing the most valuable type-strain genomes for metagenomic binning, comparative biology and taxonomic classification.</title>
        <authorList>
            <person name="Goeker M."/>
        </authorList>
    </citation>
    <scope>NUCLEOTIDE SEQUENCE</scope>
    <source>
        <strain evidence="2">DSM 44596</strain>
    </source>
</reference>
<feature type="chain" id="PRO_5039157486" evidence="1">
    <location>
        <begin position="26"/>
        <end position="318"/>
    </location>
</feature>
<evidence type="ECO:0000313" key="2">
    <source>
        <dbReference type="EMBL" id="TYQ06658.1"/>
    </source>
</evidence>
<feature type="signal peptide" evidence="1">
    <location>
        <begin position="1"/>
        <end position="25"/>
    </location>
</feature>
<protein>
    <submittedName>
        <fullName evidence="2">Triacylglycerol lipase</fullName>
    </submittedName>
</protein>
<proteinExistence type="predicted"/>
<dbReference type="InterPro" id="IPR002918">
    <property type="entry name" value="Lipase_EstA/Esterase_EstB"/>
</dbReference>
<dbReference type="SUPFAM" id="SSF53474">
    <property type="entry name" value="alpha/beta-Hydrolases"/>
    <property type="match status" value="1"/>
</dbReference>
<dbReference type="GO" id="GO:0016042">
    <property type="term" value="P:lipid catabolic process"/>
    <property type="evidence" value="ECO:0007669"/>
    <property type="project" value="InterPro"/>
</dbReference>
<sequence>MSAFRSMLVVVAGLALLIGSSRATATADPQYPVPYDLFVQDSVRDPYGSAAGSNDWNCVPSAAHPEPVVLLHGLGANRFNMFTTISPLLANEGYCVFAPTFGENASLPAPFDSVGGLGRLEDSAAEVGEFVERVRTATGAQKVSIVGVSEGTLVGNYYVKYFGGAHVVDKFVSLGPAWRGTLGTGPNGDGQWILDLAPDDARTLIPFCAGCPQGLPASDFLAKLWASDAGSYAGLYAPSVTYTNIMTRYDQLVIPYTSGYAEAPNATNIFVQDECSLDFSDHLAIAASRVATGHVLNALDSESTRAVPCVLVTPFHGG</sequence>
<keyword evidence="1" id="KW-0732">Signal</keyword>
<gene>
    <name evidence="2" type="ORF">FNL38_102800</name>
</gene>
<dbReference type="GO" id="GO:0016787">
    <property type="term" value="F:hydrolase activity"/>
    <property type="evidence" value="ECO:0007669"/>
    <property type="project" value="InterPro"/>
</dbReference>
<dbReference type="Gene3D" id="3.40.50.1820">
    <property type="entry name" value="alpha/beta hydrolase"/>
    <property type="match status" value="1"/>
</dbReference>
<name>A0A652YU75_NOCGL</name>
<dbReference type="AlphaFoldDB" id="A0A652YU75"/>
<organism evidence="2">
    <name type="scientific">Nocardia globerula</name>
    <dbReference type="NCBI Taxonomy" id="1818"/>
    <lineage>
        <taxon>Bacteria</taxon>
        <taxon>Bacillati</taxon>
        <taxon>Actinomycetota</taxon>
        <taxon>Actinomycetes</taxon>
        <taxon>Mycobacteriales</taxon>
        <taxon>Nocardiaceae</taxon>
        <taxon>Nocardia</taxon>
    </lineage>
</organism>
<accession>A0A652YU75</accession>
<comment type="caution">
    <text evidence="2">The sequence shown here is derived from an EMBL/GenBank/DDBJ whole genome shotgun (WGS) entry which is preliminary data.</text>
</comment>
<dbReference type="EMBL" id="VNIQ01000002">
    <property type="protein sequence ID" value="TYQ06658.1"/>
    <property type="molecule type" value="Genomic_DNA"/>
</dbReference>
<dbReference type="Pfam" id="PF01674">
    <property type="entry name" value="Lipase_2"/>
    <property type="match status" value="1"/>
</dbReference>
<evidence type="ECO:0000256" key="1">
    <source>
        <dbReference type="SAM" id="SignalP"/>
    </source>
</evidence>
<dbReference type="InterPro" id="IPR029058">
    <property type="entry name" value="AB_hydrolase_fold"/>
</dbReference>